<feature type="transmembrane region" description="Helical" evidence="15">
    <location>
        <begin position="295"/>
        <end position="316"/>
    </location>
</feature>
<dbReference type="Pfam" id="PF20684">
    <property type="entry name" value="Fung_rhodopsin"/>
    <property type="match status" value="1"/>
</dbReference>
<protein>
    <recommendedName>
        <fullName evidence="17">CFEM domain-containing protein</fullName>
    </recommendedName>
</protein>
<keyword evidence="7 15" id="KW-0812">Transmembrane</keyword>
<keyword evidence="9 15" id="KW-1133">Transmembrane helix</keyword>
<feature type="domain" description="CFEM" evidence="17">
    <location>
        <begin position="11"/>
        <end position="120"/>
    </location>
</feature>
<proteinExistence type="inferred from homology"/>
<dbReference type="GO" id="GO:0005576">
    <property type="term" value="C:extracellular region"/>
    <property type="evidence" value="ECO:0007669"/>
    <property type="project" value="UniProtKB-SubCell"/>
</dbReference>
<dbReference type="PANTHER" id="PTHR33048">
    <property type="entry name" value="PTH11-LIKE INTEGRAL MEMBRANE PROTEIN (AFU_ORTHOLOGUE AFUA_5G11245)"/>
    <property type="match status" value="1"/>
</dbReference>
<feature type="binding site" description="axial binding residue" evidence="14">
    <location>
        <position position="57"/>
    </location>
    <ligand>
        <name>heme</name>
        <dbReference type="ChEBI" id="CHEBI:30413"/>
    </ligand>
    <ligandPart>
        <name>Fe</name>
        <dbReference type="ChEBI" id="CHEBI:18248"/>
    </ligandPart>
</feature>
<evidence type="ECO:0000256" key="15">
    <source>
        <dbReference type="SAM" id="Phobius"/>
    </source>
</evidence>
<comment type="similarity">
    <text evidence="13">Belongs to the SAT4 family.</text>
</comment>
<evidence type="ECO:0000256" key="14">
    <source>
        <dbReference type="PROSITE-ProRule" id="PRU01356"/>
    </source>
</evidence>
<evidence type="ECO:0000256" key="2">
    <source>
        <dbReference type="ARBA" id="ARBA00004589"/>
    </source>
</evidence>
<keyword evidence="11 14" id="KW-1015">Disulfide bond</keyword>
<feature type="disulfide bond" evidence="14">
    <location>
        <begin position="62"/>
        <end position="95"/>
    </location>
</feature>
<keyword evidence="14" id="KW-0408">Iron</keyword>
<evidence type="ECO:0000256" key="1">
    <source>
        <dbReference type="ARBA" id="ARBA00004141"/>
    </source>
</evidence>
<dbReference type="InterPro" id="IPR049326">
    <property type="entry name" value="Rhodopsin_dom_fungi"/>
</dbReference>
<dbReference type="EMBL" id="KZ805331">
    <property type="protein sequence ID" value="PVI03421.1"/>
    <property type="molecule type" value="Genomic_DNA"/>
</dbReference>
<feature type="transmembrane region" description="Helical" evidence="15">
    <location>
        <begin position="107"/>
        <end position="127"/>
    </location>
</feature>
<dbReference type="PROSITE" id="PS52012">
    <property type="entry name" value="CFEM"/>
    <property type="match status" value="1"/>
</dbReference>
<evidence type="ECO:0000256" key="7">
    <source>
        <dbReference type="ARBA" id="ARBA00022692"/>
    </source>
</evidence>
<reference evidence="18 19" key="1">
    <citation type="journal article" date="2018" name="Sci. Rep.">
        <title>Comparative genomics provides insights into the lifestyle and reveals functional heterogeneity of dark septate endophytic fungi.</title>
        <authorList>
            <person name="Knapp D.G."/>
            <person name="Nemeth J.B."/>
            <person name="Barry K."/>
            <person name="Hainaut M."/>
            <person name="Henrissat B."/>
            <person name="Johnson J."/>
            <person name="Kuo A."/>
            <person name="Lim J.H.P."/>
            <person name="Lipzen A."/>
            <person name="Nolan M."/>
            <person name="Ohm R.A."/>
            <person name="Tamas L."/>
            <person name="Grigoriev I.V."/>
            <person name="Spatafora J.W."/>
            <person name="Nagy L.G."/>
            <person name="Kovacs G.M."/>
        </authorList>
    </citation>
    <scope>NUCLEOTIDE SEQUENCE [LARGE SCALE GENOMIC DNA]</scope>
    <source>
        <strain evidence="18 19">DSE2036</strain>
    </source>
</reference>
<evidence type="ECO:0000256" key="4">
    <source>
        <dbReference type="ARBA" id="ARBA00010031"/>
    </source>
</evidence>
<evidence type="ECO:0000256" key="10">
    <source>
        <dbReference type="ARBA" id="ARBA00023136"/>
    </source>
</evidence>
<evidence type="ECO:0000256" key="8">
    <source>
        <dbReference type="ARBA" id="ARBA00022729"/>
    </source>
</evidence>
<dbReference type="STRING" id="97972.A0A2V1DZ13"/>
<keyword evidence="8 16" id="KW-0732">Signal</keyword>
<evidence type="ECO:0000256" key="13">
    <source>
        <dbReference type="ARBA" id="ARBA00038359"/>
    </source>
</evidence>
<keyword evidence="14" id="KW-0349">Heme</keyword>
<keyword evidence="5" id="KW-0964">Secreted</keyword>
<feature type="disulfide bond" evidence="14">
    <location>
        <begin position="53"/>
        <end position="60"/>
    </location>
</feature>
<dbReference type="AlphaFoldDB" id="A0A2V1DZ13"/>
<organism evidence="18 19">
    <name type="scientific">Periconia macrospinosa</name>
    <dbReference type="NCBI Taxonomy" id="97972"/>
    <lineage>
        <taxon>Eukaryota</taxon>
        <taxon>Fungi</taxon>
        <taxon>Dikarya</taxon>
        <taxon>Ascomycota</taxon>
        <taxon>Pezizomycotina</taxon>
        <taxon>Dothideomycetes</taxon>
        <taxon>Pleosporomycetidae</taxon>
        <taxon>Pleosporales</taxon>
        <taxon>Massarineae</taxon>
        <taxon>Periconiaceae</taxon>
        <taxon>Periconia</taxon>
    </lineage>
</organism>
<dbReference type="Pfam" id="PF05730">
    <property type="entry name" value="CFEM"/>
    <property type="match status" value="1"/>
</dbReference>
<feature type="transmembrane region" description="Helical" evidence="15">
    <location>
        <begin position="181"/>
        <end position="203"/>
    </location>
</feature>
<dbReference type="GO" id="GO:0046872">
    <property type="term" value="F:metal ion binding"/>
    <property type="evidence" value="ECO:0007669"/>
    <property type="project" value="UniProtKB-UniRule"/>
</dbReference>
<comment type="subcellular location">
    <subcellularLocation>
        <location evidence="2">Membrane</location>
        <topology evidence="2">Lipid-anchor</topology>
        <topology evidence="2">GPI-anchor</topology>
    </subcellularLocation>
    <subcellularLocation>
        <location evidence="1">Membrane</location>
        <topology evidence="1">Multi-pass membrane protein</topology>
    </subcellularLocation>
    <subcellularLocation>
        <location evidence="3">Secreted</location>
    </subcellularLocation>
</comment>
<evidence type="ECO:0000256" key="11">
    <source>
        <dbReference type="ARBA" id="ARBA00023157"/>
    </source>
</evidence>
<feature type="non-terminal residue" evidence="18">
    <location>
        <position position="380"/>
    </location>
</feature>
<gene>
    <name evidence="18" type="ORF">DM02DRAFT_485897</name>
</gene>
<dbReference type="PANTHER" id="PTHR33048:SF131">
    <property type="entry name" value="INTEGRAL MEMBRANE PROTEIN"/>
    <property type="match status" value="1"/>
</dbReference>
<keyword evidence="6" id="KW-0336">GPI-anchor</keyword>
<keyword evidence="10 15" id="KW-0472">Membrane</keyword>
<dbReference type="SMART" id="SM00747">
    <property type="entry name" value="CFEM"/>
    <property type="match status" value="1"/>
</dbReference>
<keyword evidence="6" id="KW-0325">Glycoprotein</keyword>
<evidence type="ECO:0000256" key="12">
    <source>
        <dbReference type="ARBA" id="ARBA00023288"/>
    </source>
</evidence>
<feature type="transmembrane region" description="Helical" evidence="15">
    <location>
        <begin position="258"/>
        <end position="283"/>
    </location>
</feature>
<evidence type="ECO:0000256" key="3">
    <source>
        <dbReference type="ARBA" id="ARBA00004613"/>
    </source>
</evidence>
<evidence type="ECO:0000313" key="18">
    <source>
        <dbReference type="EMBL" id="PVI03421.1"/>
    </source>
</evidence>
<dbReference type="OrthoDB" id="408702at2759"/>
<evidence type="ECO:0000256" key="5">
    <source>
        <dbReference type="ARBA" id="ARBA00022525"/>
    </source>
</evidence>
<dbReference type="GO" id="GO:0098552">
    <property type="term" value="C:side of membrane"/>
    <property type="evidence" value="ECO:0007669"/>
    <property type="project" value="UniProtKB-KW"/>
</dbReference>
<feature type="disulfide bond" evidence="14">
    <location>
        <begin position="43"/>
        <end position="74"/>
    </location>
</feature>
<evidence type="ECO:0000256" key="16">
    <source>
        <dbReference type="SAM" id="SignalP"/>
    </source>
</evidence>
<evidence type="ECO:0000256" key="6">
    <source>
        <dbReference type="ARBA" id="ARBA00022622"/>
    </source>
</evidence>
<sequence length="380" mass="42450">MGFEAQIMVLMCCLTLSSHAAFVPLSKAPELSFADLPSCSLQCTVTNIPESNCALTDIECVCQDKGFAQAVALCMLEKCNMRDIERSVKVQASICHLSSESRRHQTAMYLALAEAFATAFIILRIAGKYVSKRLGKDDLLLVVTYLLSFVTLGTTIMILHLGFGEHIWNLKEGNLLRILRLYWISAIIYIGMLAMLKTTLILFYLEFFTFSRFRFIAYGVTAYIFVNTAIIIFLAGFICRPLQMFWNRGIKTGKCMDIPTVGNVVSGSAIAQDIILLILPLAFLHRLHMPLSRKIGLTVIFCVGIFGCIATTIRLLENPKFKISLDPTWEYVPGTIWTVVELAAIYGCVSLPSIRIFLVYILPDGFKASFSKAVKRWSPS</sequence>
<feature type="signal peptide" evidence="16">
    <location>
        <begin position="1"/>
        <end position="20"/>
    </location>
</feature>
<keyword evidence="12" id="KW-0449">Lipoprotein</keyword>
<dbReference type="InterPro" id="IPR008427">
    <property type="entry name" value="Extracellular_membr_CFEM_dom"/>
</dbReference>
<name>A0A2V1DZ13_9PLEO</name>
<dbReference type="InterPro" id="IPR052337">
    <property type="entry name" value="SAT4-like"/>
</dbReference>
<feature type="transmembrane region" description="Helical" evidence="15">
    <location>
        <begin position="336"/>
        <end position="362"/>
    </location>
</feature>
<evidence type="ECO:0000256" key="9">
    <source>
        <dbReference type="ARBA" id="ARBA00022989"/>
    </source>
</evidence>
<feature type="chain" id="PRO_5015857821" description="CFEM domain-containing protein" evidence="16">
    <location>
        <begin position="21"/>
        <end position="380"/>
    </location>
</feature>
<dbReference type="Proteomes" id="UP000244855">
    <property type="component" value="Unassembled WGS sequence"/>
</dbReference>
<evidence type="ECO:0000313" key="19">
    <source>
        <dbReference type="Proteomes" id="UP000244855"/>
    </source>
</evidence>
<comment type="similarity">
    <text evidence="4">Belongs to the RBT5 family.</text>
</comment>
<feature type="transmembrane region" description="Helical" evidence="15">
    <location>
        <begin position="139"/>
        <end position="161"/>
    </location>
</feature>
<evidence type="ECO:0000259" key="17">
    <source>
        <dbReference type="PROSITE" id="PS52012"/>
    </source>
</evidence>
<keyword evidence="14" id="KW-0479">Metal-binding</keyword>
<keyword evidence="19" id="KW-1185">Reference proteome</keyword>
<feature type="transmembrane region" description="Helical" evidence="15">
    <location>
        <begin position="215"/>
        <end position="238"/>
    </location>
</feature>
<accession>A0A2V1DZ13</accession>
<feature type="disulfide bond" evidence="14">
    <location>
        <begin position="39"/>
        <end position="79"/>
    </location>
</feature>